<dbReference type="RefSeq" id="WP_091411786.1">
    <property type="nucleotide sequence ID" value="NZ_FOAB01000008.1"/>
</dbReference>
<dbReference type="AlphaFoldDB" id="A0A1H7VDF9"/>
<keyword evidence="1" id="KW-0472">Membrane</keyword>
<keyword evidence="1" id="KW-0812">Transmembrane</keyword>
<sequence>MHFLKLQLVAIGDSGFFFIFLFGIIIFLILSQVYNKKNKMLRKLKEHSFKKIPLCKENEYIKIKGKALSIAKPLISPIGKRECLYYKIQIEEKRSNGKSSSWRTIINEEKFQDFILESEGNKAIINTEISKKNKITYLNQDIEYTSGTWKDAPVFLEKLLQSHGRESTGFLGFNKSIRYKEGAIEIGEKITILGIGKWKESDHNFDRYSSKTLYVSGDSERKLIITDLSKITESKR</sequence>
<keyword evidence="3" id="KW-1185">Reference proteome</keyword>
<evidence type="ECO:0000256" key="1">
    <source>
        <dbReference type="SAM" id="Phobius"/>
    </source>
</evidence>
<dbReference type="Proteomes" id="UP000198521">
    <property type="component" value="Unassembled WGS sequence"/>
</dbReference>
<proteinExistence type="predicted"/>
<name>A0A1H7VDF9_AQUAM</name>
<protein>
    <recommendedName>
        <fullName evidence="4">RING-type E3 ubiquitin transferase</fullName>
    </recommendedName>
</protein>
<dbReference type="EMBL" id="FOAB01000008">
    <property type="protein sequence ID" value="SEM07110.1"/>
    <property type="molecule type" value="Genomic_DNA"/>
</dbReference>
<gene>
    <name evidence="2" type="ORF">SAMN04487910_4048</name>
</gene>
<evidence type="ECO:0000313" key="3">
    <source>
        <dbReference type="Proteomes" id="UP000198521"/>
    </source>
</evidence>
<organism evidence="2 3">
    <name type="scientific">Aquimarina amphilecti</name>
    <dbReference type="NCBI Taxonomy" id="1038014"/>
    <lineage>
        <taxon>Bacteria</taxon>
        <taxon>Pseudomonadati</taxon>
        <taxon>Bacteroidota</taxon>
        <taxon>Flavobacteriia</taxon>
        <taxon>Flavobacteriales</taxon>
        <taxon>Flavobacteriaceae</taxon>
        <taxon>Aquimarina</taxon>
    </lineage>
</organism>
<accession>A0A1H7VDF9</accession>
<dbReference type="OrthoDB" id="1116096at2"/>
<reference evidence="3" key="1">
    <citation type="submission" date="2016-10" db="EMBL/GenBank/DDBJ databases">
        <authorList>
            <person name="Varghese N."/>
            <person name="Submissions S."/>
        </authorList>
    </citation>
    <scope>NUCLEOTIDE SEQUENCE [LARGE SCALE GENOMIC DNA]</scope>
    <source>
        <strain evidence="3">DSM 25232 / NCIMB 14723 / 92V</strain>
    </source>
</reference>
<evidence type="ECO:0008006" key="4">
    <source>
        <dbReference type="Google" id="ProtNLM"/>
    </source>
</evidence>
<evidence type="ECO:0000313" key="2">
    <source>
        <dbReference type="EMBL" id="SEM07110.1"/>
    </source>
</evidence>
<dbReference type="STRING" id="1038014.SAMN04487910_4048"/>
<feature type="transmembrane region" description="Helical" evidence="1">
    <location>
        <begin position="15"/>
        <end position="35"/>
    </location>
</feature>
<keyword evidence="1" id="KW-1133">Transmembrane helix</keyword>